<dbReference type="Pfam" id="PF00583">
    <property type="entry name" value="Acetyltransf_1"/>
    <property type="match status" value="1"/>
</dbReference>
<name>A0A4R6FCS3_9SPHN</name>
<dbReference type="EMBL" id="SNWD01000014">
    <property type="protein sequence ID" value="TDN78996.1"/>
    <property type="molecule type" value="Genomic_DNA"/>
</dbReference>
<evidence type="ECO:0000313" key="3">
    <source>
        <dbReference type="Proteomes" id="UP000295493"/>
    </source>
</evidence>
<evidence type="ECO:0000313" key="2">
    <source>
        <dbReference type="EMBL" id="TDN78996.1"/>
    </source>
</evidence>
<gene>
    <name evidence="2" type="ORF">EV664_11432</name>
</gene>
<dbReference type="AlphaFoldDB" id="A0A4R6FCS3"/>
<sequence length="131" mass="14488">MLADEPLCALIAQQHRLFEHHIARHFPDADRWIILHGGTPIGRLCVDRTIAPWRVIDIGLIADHQCRKVGSTVLTALCKAAADIGAAIDLHVGIDNRRAEALYRRLGFVNGSNGAATHRHLIWHPDTRSAV</sequence>
<dbReference type="RefSeq" id="WP_425326421.1">
    <property type="nucleotide sequence ID" value="NZ_SNWD01000014.1"/>
</dbReference>
<dbReference type="SUPFAM" id="SSF55729">
    <property type="entry name" value="Acyl-CoA N-acyltransferases (Nat)"/>
    <property type="match status" value="1"/>
</dbReference>
<protein>
    <submittedName>
        <fullName evidence="2">Acetyltransferase (GNAT) family protein</fullName>
    </submittedName>
</protein>
<dbReference type="InterPro" id="IPR000182">
    <property type="entry name" value="GNAT_dom"/>
</dbReference>
<comment type="caution">
    <text evidence="2">The sequence shown here is derived from an EMBL/GenBank/DDBJ whole genome shotgun (WGS) entry which is preliminary data.</text>
</comment>
<dbReference type="Proteomes" id="UP000295493">
    <property type="component" value="Unassembled WGS sequence"/>
</dbReference>
<organism evidence="2 3">
    <name type="scientific">Stakelama pacifica</name>
    <dbReference type="NCBI Taxonomy" id="517720"/>
    <lineage>
        <taxon>Bacteria</taxon>
        <taxon>Pseudomonadati</taxon>
        <taxon>Pseudomonadota</taxon>
        <taxon>Alphaproteobacteria</taxon>
        <taxon>Sphingomonadales</taxon>
        <taxon>Sphingomonadaceae</taxon>
        <taxon>Stakelama</taxon>
    </lineage>
</organism>
<reference evidence="2 3" key="1">
    <citation type="submission" date="2019-03" db="EMBL/GenBank/DDBJ databases">
        <title>Genomic Encyclopedia of Type Strains, Phase IV (KMG-IV): sequencing the most valuable type-strain genomes for metagenomic binning, comparative biology and taxonomic classification.</title>
        <authorList>
            <person name="Goeker M."/>
        </authorList>
    </citation>
    <scope>NUCLEOTIDE SEQUENCE [LARGE SCALE GENOMIC DNA]</scope>
    <source>
        <strain evidence="2 3">DSM 25059</strain>
    </source>
</reference>
<dbReference type="InterPro" id="IPR016181">
    <property type="entry name" value="Acyl_CoA_acyltransferase"/>
</dbReference>
<proteinExistence type="predicted"/>
<accession>A0A4R6FCS3</accession>
<dbReference type="GO" id="GO:0016747">
    <property type="term" value="F:acyltransferase activity, transferring groups other than amino-acyl groups"/>
    <property type="evidence" value="ECO:0007669"/>
    <property type="project" value="InterPro"/>
</dbReference>
<keyword evidence="2" id="KW-0808">Transferase</keyword>
<feature type="domain" description="N-acetyltransferase" evidence="1">
    <location>
        <begin position="1"/>
        <end position="131"/>
    </location>
</feature>
<dbReference type="PROSITE" id="PS51186">
    <property type="entry name" value="GNAT"/>
    <property type="match status" value="1"/>
</dbReference>
<keyword evidence="3" id="KW-1185">Reference proteome</keyword>
<dbReference type="Gene3D" id="3.40.630.30">
    <property type="match status" value="1"/>
</dbReference>
<evidence type="ECO:0000259" key="1">
    <source>
        <dbReference type="PROSITE" id="PS51186"/>
    </source>
</evidence>